<name>A0ACD5WW95_AVESA</name>
<organism evidence="1 2">
    <name type="scientific">Avena sativa</name>
    <name type="common">Oat</name>
    <dbReference type="NCBI Taxonomy" id="4498"/>
    <lineage>
        <taxon>Eukaryota</taxon>
        <taxon>Viridiplantae</taxon>
        <taxon>Streptophyta</taxon>
        <taxon>Embryophyta</taxon>
        <taxon>Tracheophyta</taxon>
        <taxon>Spermatophyta</taxon>
        <taxon>Magnoliopsida</taxon>
        <taxon>Liliopsida</taxon>
        <taxon>Poales</taxon>
        <taxon>Poaceae</taxon>
        <taxon>BOP clade</taxon>
        <taxon>Pooideae</taxon>
        <taxon>Poodae</taxon>
        <taxon>Poeae</taxon>
        <taxon>Poeae Chloroplast Group 1 (Aveneae type)</taxon>
        <taxon>Aveninae</taxon>
        <taxon>Avena</taxon>
    </lineage>
</organism>
<keyword evidence="2" id="KW-1185">Reference proteome</keyword>
<dbReference type="Proteomes" id="UP001732700">
    <property type="component" value="Chromosome 4C"/>
</dbReference>
<proteinExistence type="predicted"/>
<evidence type="ECO:0000313" key="2">
    <source>
        <dbReference type="Proteomes" id="UP001732700"/>
    </source>
</evidence>
<reference evidence="1" key="1">
    <citation type="submission" date="2021-05" db="EMBL/GenBank/DDBJ databases">
        <authorList>
            <person name="Scholz U."/>
            <person name="Mascher M."/>
            <person name="Fiebig A."/>
        </authorList>
    </citation>
    <scope>NUCLEOTIDE SEQUENCE [LARGE SCALE GENOMIC DNA]</scope>
</reference>
<dbReference type="EnsemblPlants" id="AVESA.00010b.r2.4CG1319090.1">
    <property type="protein sequence ID" value="AVESA.00010b.r2.4CG1319090.1.CDS"/>
    <property type="gene ID" value="AVESA.00010b.r2.4CG1319090"/>
</dbReference>
<sequence length="608" mass="66896">MAAASRKEEERNERIVRGLLKLPPNRRCINCNGLGPQYVCTSFSTFICISCSGIHREFTHRVKSVSMSKFTVQEVEALQKGGNQRARESLLKDFDTQQMRLPDSSNIESLREFIRVVYVERRYAGVSFSERPPRDKQIQKSHEEEHRRASSYHSFSQSPPNDYQYEESRNGKQPVMLSRKPGSDRGHDGKMSGFAYRSNSLQERMSQDQFANETRGSRTSDCSGSSMSDTVRTVPESPNFFDNGCSSSPVQQSQENMPNFNGITQSKRTASTGNSSLADLFFDSENLHGTQEFDNSVAPSFVSFSDAVNGAEEGLFSRPNLQQQHVTGLYPSIDFFANMPLTTPSADKMPPEATSMGNAGWATFDTPPKEKQPEVTRLSLIATIGKQTLGHDLFLFELSDRPTSFLTSKDNVPVSNQSGATSHDTSCSQLWHSFDDETAVMTNDHSTAGPLSNEQQNAVNVPLTTSNPFTCPILLEESHGDDCHKVFMDELAPGAPFAAFVEPSLISAAPSLGRTLSDQVVLNPFDLPFDTDSEAPDLIMDMSTLQASLPNLPSSFLDGLPESWFSNNTSTFVPSGSHGGLPCLVEQAPHSPLRNITLSTVSTGNPFA</sequence>
<accession>A0ACD5WW95</accession>
<protein>
    <submittedName>
        <fullName evidence="1">Uncharacterized protein</fullName>
    </submittedName>
</protein>
<reference evidence="1" key="2">
    <citation type="submission" date="2025-09" db="UniProtKB">
        <authorList>
            <consortium name="EnsemblPlants"/>
        </authorList>
    </citation>
    <scope>IDENTIFICATION</scope>
</reference>
<evidence type="ECO:0000313" key="1">
    <source>
        <dbReference type="EnsemblPlants" id="AVESA.00010b.r2.4CG1319090.1.CDS"/>
    </source>
</evidence>